<dbReference type="Proteomes" id="UP000701801">
    <property type="component" value="Unassembled WGS sequence"/>
</dbReference>
<dbReference type="PANTHER" id="PTHR13355:SF11">
    <property type="entry name" value="GLUCOSAMINE 6-PHOSPHATE N-ACETYLTRANSFERASE"/>
    <property type="match status" value="1"/>
</dbReference>
<evidence type="ECO:0000256" key="3">
    <source>
        <dbReference type="ARBA" id="ARBA00011738"/>
    </source>
</evidence>
<feature type="domain" description="N-acetyltransferase" evidence="9">
    <location>
        <begin position="81"/>
        <end position="232"/>
    </location>
</feature>
<comment type="subcellular location">
    <subcellularLocation>
        <location evidence="1">Endomembrane system</location>
        <topology evidence="1">Peripheral membrane protein</topology>
    </subcellularLocation>
    <subcellularLocation>
        <location evidence="2">Endoplasmic reticulum membrane</location>
    </subcellularLocation>
</comment>
<evidence type="ECO:0000256" key="4">
    <source>
        <dbReference type="ARBA" id="ARBA00022679"/>
    </source>
</evidence>
<name>A0A9N9LE28_9HELO</name>
<dbReference type="InterPro" id="IPR016181">
    <property type="entry name" value="Acyl_CoA_acyltransferase"/>
</dbReference>
<keyword evidence="5" id="KW-0256">Endoplasmic reticulum</keyword>
<evidence type="ECO:0000256" key="5">
    <source>
        <dbReference type="ARBA" id="ARBA00022824"/>
    </source>
</evidence>
<dbReference type="Gene3D" id="3.40.630.30">
    <property type="match status" value="1"/>
</dbReference>
<dbReference type="FunFam" id="3.40.630.30:FF:000048">
    <property type="entry name" value="Glucosamine 6-phosphate N-acetyltransferase"/>
    <property type="match status" value="1"/>
</dbReference>
<evidence type="ECO:0000313" key="11">
    <source>
        <dbReference type="Proteomes" id="UP000701801"/>
    </source>
</evidence>
<comment type="catalytic activity">
    <reaction evidence="8">
        <text>D-glucosamine 6-phosphate + acetyl-CoA = N-acetyl-D-glucosamine 6-phosphate + CoA + H(+)</text>
        <dbReference type="Rhea" id="RHEA:10292"/>
        <dbReference type="ChEBI" id="CHEBI:15378"/>
        <dbReference type="ChEBI" id="CHEBI:57287"/>
        <dbReference type="ChEBI" id="CHEBI:57288"/>
        <dbReference type="ChEBI" id="CHEBI:57513"/>
        <dbReference type="ChEBI" id="CHEBI:58725"/>
        <dbReference type="EC" id="2.3.1.4"/>
    </reaction>
</comment>
<keyword evidence="6" id="KW-0472">Membrane</keyword>
<comment type="subunit">
    <text evidence="3">Homodimer.</text>
</comment>
<comment type="similarity">
    <text evidence="8">Belongs to the acetyltransferase family. GNA1 subfamily.</text>
</comment>
<accession>A0A9N9LE28</accession>
<dbReference type="InterPro" id="IPR039143">
    <property type="entry name" value="GNPNAT1-like"/>
</dbReference>
<dbReference type="GO" id="GO:0006048">
    <property type="term" value="P:UDP-N-acetylglucosamine biosynthetic process"/>
    <property type="evidence" value="ECO:0007669"/>
    <property type="project" value="UniProtKB-UniRule"/>
</dbReference>
<gene>
    <name evidence="10" type="ORF">HYALB_00004912</name>
</gene>
<dbReference type="GO" id="GO:0005789">
    <property type="term" value="C:endoplasmic reticulum membrane"/>
    <property type="evidence" value="ECO:0007669"/>
    <property type="project" value="UniProtKB-SubCell"/>
</dbReference>
<reference evidence="10" key="1">
    <citation type="submission" date="2021-07" db="EMBL/GenBank/DDBJ databases">
        <authorList>
            <person name="Durling M."/>
        </authorList>
    </citation>
    <scope>NUCLEOTIDE SEQUENCE</scope>
</reference>
<keyword evidence="7 8" id="KW-0012">Acyltransferase</keyword>
<dbReference type="AlphaFoldDB" id="A0A9N9LE28"/>
<dbReference type="InterPro" id="IPR000182">
    <property type="entry name" value="GNAT_dom"/>
</dbReference>
<dbReference type="GO" id="GO:0004343">
    <property type="term" value="F:glucosamine 6-phosphate N-acetyltransferase activity"/>
    <property type="evidence" value="ECO:0007669"/>
    <property type="project" value="UniProtKB-UniRule"/>
</dbReference>
<evidence type="ECO:0000256" key="6">
    <source>
        <dbReference type="ARBA" id="ARBA00023136"/>
    </source>
</evidence>
<keyword evidence="4 8" id="KW-0808">Transferase</keyword>
<evidence type="ECO:0000313" key="10">
    <source>
        <dbReference type="EMBL" id="CAG8972048.1"/>
    </source>
</evidence>
<dbReference type="EC" id="2.3.1.4" evidence="8"/>
<protein>
    <recommendedName>
        <fullName evidence="8">Glucosamine 6-phosphate N-acetyltransferase</fullName>
        <ecNumber evidence="8">2.3.1.4</ecNumber>
    </recommendedName>
</protein>
<evidence type="ECO:0000256" key="2">
    <source>
        <dbReference type="ARBA" id="ARBA00004586"/>
    </source>
</evidence>
<evidence type="ECO:0000256" key="8">
    <source>
        <dbReference type="RuleBase" id="RU365086"/>
    </source>
</evidence>
<dbReference type="Pfam" id="PF00583">
    <property type="entry name" value="Acetyltransf_1"/>
    <property type="match status" value="1"/>
</dbReference>
<dbReference type="PROSITE" id="PS51186">
    <property type="entry name" value="GNAT"/>
    <property type="match status" value="1"/>
</dbReference>
<dbReference type="OrthoDB" id="10039976at2759"/>
<dbReference type="PANTHER" id="PTHR13355">
    <property type="entry name" value="GLUCOSAMINE 6-PHOSPHATE N-ACETYLTRANSFERASE"/>
    <property type="match status" value="1"/>
</dbReference>
<proteinExistence type="inferred from homology"/>
<dbReference type="EMBL" id="CAJVRM010000033">
    <property type="protein sequence ID" value="CAG8972048.1"/>
    <property type="molecule type" value="Genomic_DNA"/>
</dbReference>
<sequence length="235" mass="26360">MPSGARPKLHIVILRIRVFSNKPSQKLQSQTHLHSIPFPPISYPSLPISKNPTIITMTIPQPLFQPTLISKEVTSSLPADFTIRPLERNDYAKGFLECLKVLTHIGNVTEEKFHERYDWMDTQAKGGYYVLVIENEEERIVGTGVLLVERKFIHDLGTIGHIEEISITKEHQGKGLGQKMINGLDSVAQAIGCYKTILNCSVKNEGFYVKCGFKNGGGLEMSHYFEEPKSAYESG</sequence>
<dbReference type="CDD" id="cd04301">
    <property type="entry name" value="NAT_SF"/>
    <property type="match status" value="1"/>
</dbReference>
<comment type="caution">
    <text evidence="10">The sequence shown here is derived from an EMBL/GenBank/DDBJ whole genome shotgun (WGS) entry which is preliminary data.</text>
</comment>
<evidence type="ECO:0000259" key="9">
    <source>
        <dbReference type="PROSITE" id="PS51186"/>
    </source>
</evidence>
<organism evidence="10 11">
    <name type="scientific">Hymenoscyphus albidus</name>
    <dbReference type="NCBI Taxonomy" id="595503"/>
    <lineage>
        <taxon>Eukaryota</taxon>
        <taxon>Fungi</taxon>
        <taxon>Dikarya</taxon>
        <taxon>Ascomycota</taxon>
        <taxon>Pezizomycotina</taxon>
        <taxon>Leotiomycetes</taxon>
        <taxon>Helotiales</taxon>
        <taxon>Helotiaceae</taxon>
        <taxon>Hymenoscyphus</taxon>
    </lineage>
</organism>
<keyword evidence="11" id="KW-1185">Reference proteome</keyword>
<comment type="pathway">
    <text evidence="8">Nucleotide-sugar biosynthesis; UDP-N-acetyl-alpha-D-glucosamine biosynthesis; N-acetyl-alpha-D-glucosamine 1-phosphate from alpha-D-glucosamine 6-phosphate (route I): step 1/2.</text>
</comment>
<dbReference type="SUPFAM" id="SSF55729">
    <property type="entry name" value="Acyl-CoA N-acyltransferases (Nat)"/>
    <property type="match status" value="1"/>
</dbReference>
<evidence type="ECO:0000256" key="7">
    <source>
        <dbReference type="ARBA" id="ARBA00023315"/>
    </source>
</evidence>
<evidence type="ECO:0000256" key="1">
    <source>
        <dbReference type="ARBA" id="ARBA00004184"/>
    </source>
</evidence>